<dbReference type="Proteomes" id="UP000244722">
    <property type="component" value="Unassembled WGS sequence"/>
</dbReference>
<reference evidence="2 3" key="1">
    <citation type="submission" date="2017-04" db="EMBL/GenBank/DDBJ databases">
        <title>Draft genome sequence of Tuber borchii Vittad., a whitish edible truffle.</title>
        <authorList>
            <consortium name="DOE Joint Genome Institute"/>
            <person name="Murat C."/>
            <person name="Kuo A."/>
            <person name="Barry K.W."/>
            <person name="Clum A."/>
            <person name="Dockter R.B."/>
            <person name="Fauchery L."/>
            <person name="Iotti M."/>
            <person name="Kohler A."/>
            <person name="Labutti K."/>
            <person name="Lindquist E.A."/>
            <person name="Lipzen A."/>
            <person name="Ohm R.A."/>
            <person name="Wang M."/>
            <person name="Grigoriev I.V."/>
            <person name="Zambonelli A."/>
            <person name="Martin F.M."/>
        </authorList>
    </citation>
    <scope>NUCLEOTIDE SEQUENCE [LARGE SCALE GENOMIC DNA]</scope>
    <source>
        <strain evidence="2 3">Tbo3840</strain>
    </source>
</reference>
<dbReference type="AlphaFoldDB" id="A0A2T6ZWB4"/>
<gene>
    <name evidence="2" type="ORF">B9Z19DRAFT_798238</name>
</gene>
<feature type="compositionally biased region" description="Basic and acidic residues" evidence="1">
    <location>
        <begin position="366"/>
        <end position="375"/>
    </location>
</feature>
<evidence type="ECO:0000256" key="1">
    <source>
        <dbReference type="SAM" id="MobiDB-lite"/>
    </source>
</evidence>
<feature type="region of interest" description="Disordered" evidence="1">
    <location>
        <begin position="1"/>
        <end position="216"/>
    </location>
</feature>
<feature type="compositionally biased region" description="Basic and acidic residues" evidence="1">
    <location>
        <begin position="25"/>
        <end position="35"/>
    </location>
</feature>
<dbReference type="EMBL" id="NESQ01000083">
    <property type="protein sequence ID" value="PUU79777.1"/>
    <property type="molecule type" value="Genomic_DNA"/>
</dbReference>
<evidence type="ECO:0000313" key="2">
    <source>
        <dbReference type="EMBL" id="PUU79777.1"/>
    </source>
</evidence>
<accession>A0A2T6ZWB4</accession>
<sequence>MPPPMLPSFVQRKEQLFGGGGQAHTTDHRNGHIQRDQASISARSIASDTEDPRRPWFGPQKEQGYQDLSYLGYPDTSGGQQAPFFGDESQNEGQQLLPELLSSSGFIRPEERQQVQDGRQSAMGYITNANRPFKPHFRQQDPPLIDDSMGSQGKDYYGSSSNCRSPEPPYRRGPPPQAQDRDGFAMPMPIRGVNPSQHLSEQRGSPGYQYGQSKGAIPSSVSCSVDKLGGGNTNRSFNGPVSSRTLGNQIRRPASVADFMYRAPSHSGGPFSRRDESASLMSKFGRSGTETPGWRSSTAIGSSYARDMSVGVQFGGNSSVGIGAVVGRMPARMGTGGQGGPSSFGTQHHQHHQQRGRLGDTLGDSIGDRDSERPGLRRSVRRN</sequence>
<feature type="region of interest" description="Disordered" evidence="1">
    <location>
        <begin position="329"/>
        <end position="383"/>
    </location>
</feature>
<evidence type="ECO:0000313" key="3">
    <source>
        <dbReference type="Proteomes" id="UP000244722"/>
    </source>
</evidence>
<dbReference type="OrthoDB" id="5407286at2759"/>
<proteinExistence type="predicted"/>
<feature type="compositionally biased region" description="Polar residues" evidence="1">
    <location>
        <begin position="194"/>
        <end position="203"/>
    </location>
</feature>
<dbReference type="STRING" id="42251.A0A2T6ZWB4"/>
<protein>
    <submittedName>
        <fullName evidence="2">Uncharacterized protein</fullName>
    </submittedName>
</protein>
<feature type="compositionally biased region" description="Pro residues" evidence="1">
    <location>
        <begin position="166"/>
        <end position="177"/>
    </location>
</feature>
<organism evidence="2 3">
    <name type="scientific">Tuber borchii</name>
    <name type="common">White truffle</name>
    <dbReference type="NCBI Taxonomy" id="42251"/>
    <lineage>
        <taxon>Eukaryota</taxon>
        <taxon>Fungi</taxon>
        <taxon>Dikarya</taxon>
        <taxon>Ascomycota</taxon>
        <taxon>Pezizomycotina</taxon>
        <taxon>Pezizomycetes</taxon>
        <taxon>Pezizales</taxon>
        <taxon>Tuberaceae</taxon>
        <taxon>Tuber</taxon>
    </lineage>
</organism>
<feature type="compositionally biased region" description="Polar residues" evidence="1">
    <location>
        <begin position="36"/>
        <end position="47"/>
    </location>
</feature>
<name>A0A2T6ZWB4_TUBBO</name>
<comment type="caution">
    <text evidence="2">The sequence shown here is derived from an EMBL/GenBank/DDBJ whole genome shotgun (WGS) entry which is preliminary data.</text>
</comment>
<keyword evidence="3" id="KW-1185">Reference proteome</keyword>